<reference evidence="1" key="1">
    <citation type="submission" date="2021-04" db="EMBL/GenBank/DDBJ databases">
        <authorList>
            <person name="Postec A."/>
        </authorList>
    </citation>
    <scope>NUCLEOTIDE SEQUENCE</scope>
    <source>
        <strain evidence="1">F1F22</strain>
    </source>
</reference>
<proteinExistence type="predicted"/>
<evidence type="ECO:0000313" key="2">
    <source>
        <dbReference type="Proteomes" id="UP001056539"/>
    </source>
</evidence>
<dbReference type="Proteomes" id="UP001056539">
    <property type="component" value="Chromosome"/>
</dbReference>
<dbReference type="EMBL" id="CP073355">
    <property type="protein sequence ID" value="URA10615.1"/>
    <property type="molecule type" value="Genomic_DNA"/>
</dbReference>
<protein>
    <submittedName>
        <fullName evidence="1">Uncharacterized protein</fullName>
    </submittedName>
</protein>
<dbReference type="KEGG" id="taqu:KDW03_02080"/>
<accession>A0AAX3BEQ3</accession>
<reference evidence="1" key="2">
    <citation type="submission" date="2022-06" db="EMBL/GenBank/DDBJ databases">
        <title>Thermospira aquatica gen. nov., sp. nov.</title>
        <authorList>
            <person name="Ben Ali Gam Z."/>
            <person name="Labat M."/>
        </authorList>
    </citation>
    <scope>NUCLEOTIDE SEQUENCE</scope>
    <source>
        <strain evidence="1">F1F22</strain>
    </source>
</reference>
<organism evidence="1 2">
    <name type="scientific">Thermospira aquatica</name>
    <dbReference type="NCBI Taxonomy" id="2828656"/>
    <lineage>
        <taxon>Bacteria</taxon>
        <taxon>Pseudomonadati</taxon>
        <taxon>Spirochaetota</taxon>
        <taxon>Spirochaetia</taxon>
        <taxon>Brevinematales</taxon>
        <taxon>Thermospiraceae</taxon>
        <taxon>Thermospira</taxon>
    </lineage>
</organism>
<sequence>MKYFMIIILILGLTYCGNSQRMKGIYSEALKEKASDEVEWAVVKWQERGVYFGSDDSLFTEYTNWILGKGVPFGQISYEELKNNKISAEGVRCAFDKDENTCWVSKGGKGDYALFYIWPFGPFKKHKEHKIVRGDGAPYLMEIWTGNPSDFKGYSRPKVITLEIYETGVFEGVQRKVIPQNTKDIDDILQGVVSATLSNGNYYVAENLSYVTNRSLLLYRKDFTLEDKPGYQAVELDFPNLAKVYGEDEEAVDGIIGRGGKIARIVVKEVYPDAKSKNVCITEIRFVYE</sequence>
<keyword evidence="2" id="KW-1185">Reference proteome</keyword>
<dbReference type="AlphaFoldDB" id="A0AAX3BEQ3"/>
<name>A0AAX3BEQ3_9SPIR</name>
<dbReference type="RefSeq" id="WP_271435743.1">
    <property type="nucleotide sequence ID" value="NZ_CP073355.1"/>
</dbReference>
<gene>
    <name evidence="1" type="ORF">KDW03_02080</name>
</gene>
<evidence type="ECO:0000313" key="1">
    <source>
        <dbReference type="EMBL" id="URA10615.1"/>
    </source>
</evidence>